<dbReference type="InterPro" id="IPR042080">
    <property type="entry name" value="RNA_2'-PTrans_N"/>
</dbReference>
<dbReference type="EMBL" id="JBBPHU010000001">
    <property type="protein sequence ID" value="KAK7524026.1"/>
    <property type="molecule type" value="Genomic_DNA"/>
</dbReference>
<feature type="region of interest" description="Disordered" evidence="7">
    <location>
        <begin position="177"/>
        <end position="219"/>
    </location>
</feature>
<evidence type="ECO:0000256" key="7">
    <source>
        <dbReference type="SAM" id="MobiDB-lite"/>
    </source>
</evidence>
<comment type="caution">
    <text evidence="8">The sequence shown here is derived from an EMBL/GenBank/DDBJ whole genome shotgun (WGS) entry which is preliminary data.</text>
</comment>
<sequence>MSSRGGGGRGRGRGRGGGRGPLPRDVQVSKKMSKILRHAAAEEGLTLGPGGYVSVKELLESRTLRSMKVSFDEIRSIVASNEKQRFNLIPASFDASPDSNDPSSFLIRANQGHSVEVDNSGLLEPLTLDNESEWPSMVVHGTTTAAWSSILASGGLKKMNRNHIHFAAGLPAGFSTLESSESDSSAQNISNVDSVHEDATKEATKEAQPDRKNPPVMSGMRNSSTILIYVDFRRALAAGIPFHRSANNVILSEGQGKDGLFPIDFFKRVEDRKKRRVLVQDGKVLS</sequence>
<dbReference type="EC" id="2.7.1.160" evidence="3"/>
<evidence type="ECO:0000256" key="3">
    <source>
        <dbReference type="ARBA" id="ARBA00012007"/>
    </source>
</evidence>
<feature type="region of interest" description="Disordered" evidence="7">
    <location>
        <begin position="1"/>
        <end position="28"/>
    </location>
</feature>
<feature type="compositionally biased region" description="Low complexity" evidence="7">
    <location>
        <begin position="177"/>
        <end position="190"/>
    </location>
</feature>
<dbReference type="InterPro" id="IPR042081">
    <property type="entry name" value="RNA_2'-PTrans_C"/>
</dbReference>
<organism evidence="8 9">
    <name type="scientific">Phyllosticta citriasiana</name>
    <dbReference type="NCBI Taxonomy" id="595635"/>
    <lineage>
        <taxon>Eukaryota</taxon>
        <taxon>Fungi</taxon>
        <taxon>Dikarya</taxon>
        <taxon>Ascomycota</taxon>
        <taxon>Pezizomycotina</taxon>
        <taxon>Dothideomycetes</taxon>
        <taxon>Dothideomycetes incertae sedis</taxon>
        <taxon>Botryosphaeriales</taxon>
        <taxon>Phyllostictaceae</taxon>
        <taxon>Phyllosticta</taxon>
    </lineage>
</organism>
<dbReference type="Gene3D" id="1.10.10.970">
    <property type="entry name" value="RNA 2'-phosphotransferase, Tpt1/KptA family, N-terminal domain"/>
    <property type="match status" value="1"/>
</dbReference>
<evidence type="ECO:0000256" key="2">
    <source>
        <dbReference type="ARBA" id="ARBA00009836"/>
    </source>
</evidence>
<keyword evidence="9" id="KW-1185">Reference proteome</keyword>
<dbReference type="Proteomes" id="UP001363622">
    <property type="component" value="Unassembled WGS sequence"/>
</dbReference>
<gene>
    <name evidence="8" type="ORF">IWZ03DRAFT_403106</name>
</gene>
<keyword evidence="4" id="KW-0808">Transferase</keyword>
<protein>
    <recommendedName>
        <fullName evidence="3">2'-phosphotransferase</fullName>
        <ecNumber evidence="3">2.7.1.160</ecNumber>
    </recommendedName>
</protein>
<dbReference type="PANTHER" id="PTHR12684:SF2">
    <property type="entry name" value="TRNA 2'-PHOSPHOTRANSFERASE 1"/>
    <property type="match status" value="1"/>
</dbReference>
<accession>A0ABR1L0C4</accession>
<dbReference type="PANTHER" id="PTHR12684">
    <property type="entry name" value="PUTATIVE PHOSPHOTRANSFERASE"/>
    <property type="match status" value="1"/>
</dbReference>
<dbReference type="InterPro" id="IPR002745">
    <property type="entry name" value="Ptrans_KptA/Tpt1"/>
</dbReference>
<evidence type="ECO:0000256" key="5">
    <source>
        <dbReference type="ARBA" id="ARBA00023027"/>
    </source>
</evidence>
<feature type="compositionally biased region" description="Basic and acidic residues" evidence="7">
    <location>
        <begin position="194"/>
        <end position="213"/>
    </location>
</feature>
<comment type="catalytic activity">
    <reaction evidence="6">
        <text>2'-phospho-[ligated tRNA] + NAD(+) = mature tRNA + ADP-alpha-D-ribose 1'',2''-cyclic phosphate + nicotinamide</text>
        <dbReference type="Rhea" id="RHEA:23324"/>
        <dbReference type="Rhea" id="RHEA-COMP:11106"/>
        <dbReference type="Rhea" id="RHEA-COMP:11107"/>
        <dbReference type="ChEBI" id="CHEBI:17154"/>
        <dbReference type="ChEBI" id="CHEBI:57540"/>
        <dbReference type="ChEBI" id="CHEBI:76596"/>
        <dbReference type="ChEBI" id="CHEBI:82883"/>
        <dbReference type="ChEBI" id="CHEBI:85027"/>
        <dbReference type="EC" id="2.7.1.160"/>
    </reaction>
</comment>
<keyword evidence="5" id="KW-0520">NAD</keyword>
<dbReference type="SUPFAM" id="SSF56399">
    <property type="entry name" value="ADP-ribosylation"/>
    <property type="match status" value="2"/>
</dbReference>
<reference evidence="8 9" key="1">
    <citation type="submission" date="2024-04" db="EMBL/GenBank/DDBJ databases">
        <title>Phyllosticta paracitricarpa is synonymous to the EU quarantine fungus P. citricarpa based on phylogenomic analyses.</title>
        <authorList>
            <consortium name="Lawrence Berkeley National Laboratory"/>
            <person name="Van Ingen-Buijs V.A."/>
            <person name="Van Westerhoven A.C."/>
            <person name="Haridas S."/>
            <person name="Skiadas P."/>
            <person name="Martin F."/>
            <person name="Groenewald J.Z."/>
            <person name="Crous P.W."/>
            <person name="Seidl M.F."/>
        </authorList>
    </citation>
    <scope>NUCLEOTIDE SEQUENCE [LARGE SCALE GENOMIC DNA]</scope>
    <source>
        <strain evidence="8 9">CBS 123371</strain>
    </source>
</reference>
<comment type="function">
    <text evidence="1">Catalyzes the last step of tRNA splicing, the transfer of the splice junction 2'-phosphate from ligated tRNA to NAD to produce ADP-ribose 1''-2'' cyclic phosphate.</text>
</comment>
<evidence type="ECO:0000256" key="1">
    <source>
        <dbReference type="ARBA" id="ARBA00003343"/>
    </source>
</evidence>
<evidence type="ECO:0000256" key="6">
    <source>
        <dbReference type="ARBA" id="ARBA00047949"/>
    </source>
</evidence>
<name>A0ABR1L0C4_9PEZI</name>
<proteinExistence type="inferred from homology"/>
<dbReference type="Gene3D" id="3.20.170.30">
    <property type="match status" value="1"/>
</dbReference>
<evidence type="ECO:0000313" key="9">
    <source>
        <dbReference type="Proteomes" id="UP001363622"/>
    </source>
</evidence>
<comment type="similarity">
    <text evidence="2">Belongs to the KptA/TPT1 family.</text>
</comment>
<evidence type="ECO:0000313" key="8">
    <source>
        <dbReference type="EMBL" id="KAK7524026.1"/>
    </source>
</evidence>
<dbReference type="Pfam" id="PF01885">
    <property type="entry name" value="PTS_2-RNA"/>
    <property type="match status" value="1"/>
</dbReference>
<evidence type="ECO:0000256" key="4">
    <source>
        <dbReference type="ARBA" id="ARBA00022679"/>
    </source>
</evidence>